<feature type="transmembrane region" description="Helical" evidence="1">
    <location>
        <begin position="65"/>
        <end position="85"/>
    </location>
</feature>
<gene>
    <name evidence="4" type="ORF">F2S36_07070</name>
</gene>
<sequence length="303" mass="34420">MDKSLLYKYFKGDASPSERKAIRTWVEASADHYDEYIRERKLFDASLLLSPHEVRRPLKVRLMRLGRMTAAAAAVFVLGILFQYFNTRSEEGLMQRIVVPMGQRVNLQLADGTDVWLNSGSEFTYSTTFSKSDRRVTLDGEGYFKVTKDARHPFRIETACAAVEVLGTEFDLAVSRSTGDFRTSLVEGSVRIEAGDAWTVLKPNESATLHNGTFVISEIADNDEFLWRDGILSFAETPFIELMKRFEQFYGVKIRVDNRRMAGYSAMGKFRQADGVEHALRVLASDAGFDYVFDDKNQLIIIK</sequence>
<dbReference type="GO" id="GO:0016989">
    <property type="term" value="F:sigma factor antagonist activity"/>
    <property type="evidence" value="ECO:0007669"/>
    <property type="project" value="TreeGrafter"/>
</dbReference>
<dbReference type="Pfam" id="PF04773">
    <property type="entry name" value="FecR"/>
    <property type="match status" value="1"/>
</dbReference>
<dbReference type="InterPro" id="IPR012373">
    <property type="entry name" value="Ferrdict_sens_TM"/>
</dbReference>
<accession>A0A9P3ZJK6</accession>
<dbReference type="Pfam" id="PF16344">
    <property type="entry name" value="FecR_C"/>
    <property type="match status" value="1"/>
</dbReference>
<evidence type="ECO:0000313" key="5">
    <source>
        <dbReference type="Proteomes" id="UP000323119"/>
    </source>
</evidence>
<keyword evidence="1" id="KW-0472">Membrane</keyword>
<dbReference type="Gene3D" id="2.60.120.1440">
    <property type="match status" value="1"/>
</dbReference>
<organism evidence="4 5">
    <name type="scientific">Alistipes onderdonkii</name>
    <dbReference type="NCBI Taxonomy" id="328813"/>
    <lineage>
        <taxon>Bacteria</taxon>
        <taxon>Pseudomonadati</taxon>
        <taxon>Bacteroidota</taxon>
        <taxon>Bacteroidia</taxon>
        <taxon>Bacteroidales</taxon>
        <taxon>Rikenellaceae</taxon>
        <taxon>Alistipes</taxon>
    </lineage>
</organism>
<comment type="caution">
    <text evidence="4">The sequence shown here is derived from an EMBL/GenBank/DDBJ whole genome shotgun (WGS) entry which is preliminary data.</text>
</comment>
<dbReference type="AlphaFoldDB" id="A0A9P3ZJK6"/>
<dbReference type="InterPro" id="IPR006860">
    <property type="entry name" value="FecR"/>
</dbReference>
<evidence type="ECO:0000256" key="1">
    <source>
        <dbReference type="SAM" id="Phobius"/>
    </source>
</evidence>
<feature type="domain" description="FecR protein" evidence="2">
    <location>
        <begin position="96"/>
        <end position="191"/>
    </location>
</feature>
<keyword evidence="1" id="KW-0812">Transmembrane</keyword>
<dbReference type="PIRSF" id="PIRSF018266">
    <property type="entry name" value="FecR"/>
    <property type="match status" value="1"/>
</dbReference>
<dbReference type="EMBL" id="VVUY01000005">
    <property type="protein sequence ID" value="KAA2561711.1"/>
    <property type="molecule type" value="Genomic_DNA"/>
</dbReference>
<reference evidence="4 5" key="1">
    <citation type="journal article" date="2019" name="Nat. Med.">
        <title>A library of human gut bacterial isolates paired with longitudinal multiomics data enables mechanistic microbiome research.</title>
        <authorList>
            <person name="Poyet M."/>
            <person name="Groussin M."/>
            <person name="Gibbons S.M."/>
            <person name="Avila-Pacheco J."/>
            <person name="Jiang X."/>
            <person name="Kearney S.M."/>
            <person name="Perrotta A.R."/>
            <person name="Berdy B."/>
            <person name="Zhao S."/>
            <person name="Lieberman T.D."/>
            <person name="Swanson P.K."/>
            <person name="Smith M."/>
            <person name="Roesemann S."/>
            <person name="Alexander J.E."/>
            <person name="Rich S.A."/>
            <person name="Livny J."/>
            <person name="Vlamakis H."/>
            <person name="Clish C."/>
            <person name="Bullock K."/>
            <person name="Deik A."/>
            <person name="Scott J."/>
            <person name="Pierce K.A."/>
            <person name="Xavier R.J."/>
            <person name="Alm E.J."/>
        </authorList>
    </citation>
    <scope>NUCLEOTIDE SEQUENCE [LARGE SCALE GENOMIC DNA]</scope>
    <source>
        <strain evidence="4 5">BIOML-A204</strain>
    </source>
</reference>
<evidence type="ECO:0000259" key="3">
    <source>
        <dbReference type="Pfam" id="PF16344"/>
    </source>
</evidence>
<protein>
    <submittedName>
        <fullName evidence="4">DUF4974 domain-containing protein</fullName>
    </submittedName>
</protein>
<dbReference type="PANTHER" id="PTHR30273">
    <property type="entry name" value="PERIPLASMIC SIGNAL SENSOR AND SIGMA FACTOR ACTIVATOR FECR-RELATED"/>
    <property type="match status" value="1"/>
</dbReference>
<dbReference type="PANTHER" id="PTHR30273:SF2">
    <property type="entry name" value="PROTEIN FECR"/>
    <property type="match status" value="1"/>
</dbReference>
<dbReference type="Proteomes" id="UP000323119">
    <property type="component" value="Unassembled WGS sequence"/>
</dbReference>
<proteinExistence type="predicted"/>
<keyword evidence="1" id="KW-1133">Transmembrane helix</keyword>
<dbReference type="RefSeq" id="WP_055202703.1">
    <property type="nucleotide sequence ID" value="NZ_JADMQE010000003.1"/>
</dbReference>
<name>A0A9P3ZJK6_9BACT</name>
<dbReference type="InterPro" id="IPR032508">
    <property type="entry name" value="FecR_C"/>
</dbReference>
<dbReference type="Gene3D" id="3.55.50.30">
    <property type="match status" value="1"/>
</dbReference>
<feature type="domain" description="Protein FecR C-terminal" evidence="3">
    <location>
        <begin position="232"/>
        <end position="300"/>
    </location>
</feature>
<evidence type="ECO:0000259" key="2">
    <source>
        <dbReference type="Pfam" id="PF04773"/>
    </source>
</evidence>
<evidence type="ECO:0000313" key="4">
    <source>
        <dbReference type="EMBL" id="KAA2561711.1"/>
    </source>
</evidence>